<dbReference type="Gene3D" id="3.40.50.10310">
    <property type="entry name" value="Creatininase"/>
    <property type="match status" value="1"/>
</dbReference>
<name>A0ABT8KHT6_9BACT</name>
<reference evidence="6" key="1">
    <citation type="submission" date="2023-06" db="EMBL/GenBank/DDBJ databases">
        <title>Genomic of Parafulvivirga corallium.</title>
        <authorList>
            <person name="Wang G."/>
        </authorList>
    </citation>
    <scope>NUCLEOTIDE SEQUENCE</scope>
    <source>
        <strain evidence="6">BMA10</strain>
    </source>
</reference>
<dbReference type="PANTHER" id="PTHR35005:SF1">
    <property type="entry name" value="2-AMINO-5-FORMYLAMINO-6-RIBOSYLAMINOPYRIMIDIN-4(3H)-ONE 5'-MONOPHOSPHATE DEFORMYLASE"/>
    <property type="match status" value="1"/>
</dbReference>
<keyword evidence="3" id="KW-0378">Hydrolase</keyword>
<gene>
    <name evidence="6" type="ORF">QQ008_02915</name>
</gene>
<protein>
    <submittedName>
        <fullName evidence="6">Creatininase family protein</fullName>
    </submittedName>
</protein>
<accession>A0ABT8KHT6</accession>
<keyword evidence="7" id="KW-1185">Reference proteome</keyword>
<keyword evidence="4" id="KW-0862">Zinc</keyword>
<comment type="similarity">
    <text evidence="5">Belongs to the creatininase superfamily.</text>
</comment>
<dbReference type="Proteomes" id="UP001172082">
    <property type="component" value="Unassembled WGS sequence"/>
</dbReference>
<comment type="caution">
    <text evidence="6">The sequence shown here is derived from an EMBL/GenBank/DDBJ whole genome shotgun (WGS) entry which is preliminary data.</text>
</comment>
<dbReference type="PANTHER" id="PTHR35005">
    <property type="entry name" value="3-DEHYDRO-SCYLLO-INOSOSE HYDROLASE"/>
    <property type="match status" value="1"/>
</dbReference>
<evidence type="ECO:0000256" key="2">
    <source>
        <dbReference type="ARBA" id="ARBA00022723"/>
    </source>
</evidence>
<dbReference type="SUPFAM" id="SSF102215">
    <property type="entry name" value="Creatininase"/>
    <property type="match status" value="1"/>
</dbReference>
<dbReference type="EMBL" id="JAUJEA010000001">
    <property type="protein sequence ID" value="MDN5200286.1"/>
    <property type="molecule type" value="Genomic_DNA"/>
</dbReference>
<comment type="cofactor">
    <cofactor evidence="1">
        <name>Zn(2+)</name>
        <dbReference type="ChEBI" id="CHEBI:29105"/>
    </cofactor>
</comment>
<proteinExistence type="inferred from homology"/>
<keyword evidence="2" id="KW-0479">Metal-binding</keyword>
<evidence type="ECO:0000256" key="5">
    <source>
        <dbReference type="ARBA" id="ARBA00024029"/>
    </source>
</evidence>
<dbReference type="InterPro" id="IPR024087">
    <property type="entry name" value="Creatininase-like_sf"/>
</dbReference>
<dbReference type="InterPro" id="IPR003785">
    <property type="entry name" value="Creatininase/forma_Hydrolase"/>
</dbReference>
<evidence type="ECO:0000313" key="6">
    <source>
        <dbReference type="EMBL" id="MDN5200286.1"/>
    </source>
</evidence>
<evidence type="ECO:0000256" key="4">
    <source>
        <dbReference type="ARBA" id="ARBA00022833"/>
    </source>
</evidence>
<evidence type="ECO:0000256" key="3">
    <source>
        <dbReference type="ARBA" id="ARBA00022801"/>
    </source>
</evidence>
<dbReference type="Pfam" id="PF02633">
    <property type="entry name" value="Creatininase"/>
    <property type="match status" value="1"/>
</dbReference>
<sequence>MIWDQLTSEEIGQLDKNIPVVLPMAATEQHGTHLPLATDRMIGEHFSTELHKVIPDNVLILPIVAVGCSDHHMDFEGTLTLRHDTFGSQVQDIVRSVIHHGFRKIVLLNSHGGNQGIGQVLIEQLGDAHPDCHIAMVTWWKIAMDNLLELNETGFGGVGHAGEFETSLMLLIAPELVRKEKIAPGANTNTFDWAAGDMLRGPAASYYQTMKEMTPNGTFGDPTNATKEKGILITQYVIQSLKKIITDFSKIS</sequence>
<organism evidence="6 7">
    <name type="scientific">Splendidivirga corallicola</name>
    <dbReference type="NCBI Taxonomy" id="3051826"/>
    <lineage>
        <taxon>Bacteria</taxon>
        <taxon>Pseudomonadati</taxon>
        <taxon>Bacteroidota</taxon>
        <taxon>Cytophagia</taxon>
        <taxon>Cytophagales</taxon>
        <taxon>Splendidivirgaceae</taxon>
        <taxon>Splendidivirga</taxon>
    </lineage>
</organism>
<dbReference type="RefSeq" id="WP_346750311.1">
    <property type="nucleotide sequence ID" value="NZ_JAUJEA010000001.1"/>
</dbReference>
<evidence type="ECO:0000256" key="1">
    <source>
        <dbReference type="ARBA" id="ARBA00001947"/>
    </source>
</evidence>
<evidence type="ECO:0000313" key="7">
    <source>
        <dbReference type="Proteomes" id="UP001172082"/>
    </source>
</evidence>